<proteinExistence type="predicted"/>
<evidence type="ECO:0000256" key="4">
    <source>
        <dbReference type="ARBA" id="ARBA00022692"/>
    </source>
</evidence>
<evidence type="ECO:0000256" key="1">
    <source>
        <dbReference type="ARBA" id="ARBA00004651"/>
    </source>
</evidence>
<accession>A0A644Y8V4</accession>
<feature type="transmembrane region" description="Helical" evidence="8">
    <location>
        <begin position="14"/>
        <end position="32"/>
    </location>
</feature>
<organism evidence="9">
    <name type="scientific">bioreactor metagenome</name>
    <dbReference type="NCBI Taxonomy" id="1076179"/>
    <lineage>
        <taxon>unclassified sequences</taxon>
        <taxon>metagenomes</taxon>
        <taxon>ecological metagenomes</taxon>
    </lineage>
</organism>
<reference evidence="9" key="1">
    <citation type="submission" date="2019-08" db="EMBL/GenBank/DDBJ databases">
        <authorList>
            <person name="Kucharzyk K."/>
            <person name="Murdoch R.W."/>
            <person name="Higgins S."/>
            <person name="Loffler F."/>
        </authorList>
    </citation>
    <scope>NUCLEOTIDE SEQUENCE</scope>
</reference>
<feature type="transmembrane region" description="Helical" evidence="8">
    <location>
        <begin position="75"/>
        <end position="99"/>
    </location>
</feature>
<keyword evidence="3" id="KW-1003">Cell membrane</keyword>
<evidence type="ECO:0000256" key="5">
    <source>
        <dbReference type="ARBA" id="ARBA00022989"/>
    </source>
</evidence>
<evidence type="ECO:0000256" key="7">
    <source>
        <dbReference type="ARBA" id="ARBA00023136"/>
    </source>
</evidence>
<keyword evidence="6" id="KW-0406">Ion transport</keyword>
<keyword evidence="2" id="KW-0813">Transport</keyword>
<feature type="transmembrane region" description="Helical" evidence="8">
    <location>
        <begin position="195"/>
        <end position="213"/>
    </location>
</feature>
<evidence type="ECO:0000256" key="2">
    <source>
        <dbReference type="ARBA" id="ARBA00022448"/>
    </source>
</evidence>
<feature type="transmembrane region" description="Helical" evidence="8">
    <location>
        <begin position="130"/>
        <end position="150"/>
    </location>
</feature>
<dbReference type="GO" id="GO:0030001">
    <property type="term" value="P:metal ion transport"/>
    <property type="evidence" value="ECO:0007669"/>
    <property type="project" value="UniProtKB-ARBA"/>
</dbReference>
<name>A0A644Y8V4_9ZZZZ</name>
<keyword evidence="7 8" id="KW-0472">Membrane</keyword>
<dbReference type="AlphaFoldDB" id="A0A644Y8V4"/>
<evidence type="ECO:0000256" key="6">
    <source>
        <dbReference type="ARBA" id="ARBA00023065"/>
    </source>
</evidence>
<comment type="subcellular location">
    <subcellularLocation>
        <location evidence="1">Cell membrane</location>
        <topology evidence="1">Multi-pass membrane protein</topology>
    </subcellularLocation>
</comment>
<protein>
    <submittedName>
        <fullName evidence="9">Potassium/sodium uptake protein NtpJ</fullName>
    </submittedName>
</protein>
<dbReference type="EMBL" id="VSSQ01004387">
    <property type="protein sequence ID" value="MPM24985.1"/>
    <property type="molecule type" value="Genomic_DNA"/>
</dbReference>
<feature type="transmembrane region" description="Helical" evidence="8">
    <location>
        <begin position="44"/>
        <end position="63"/>
    </location>
</feature>
<dbReference type="Pfam" id="PF02386">
    <property type="entry name" value="TrkH"/>
    <property type="match status" value="1"/>
</dbReference>
<evidence type="ECO:0000256" key="3">
    <source>
        <dbReference type="ARBA" id="ARBA00022475"/>
    </source>
</evidence>
<comment type="caution">
    <text evidence="9">The sequence shown here is derived from an EMBL/GenBank/DDBJ whole genome shotgun (WGS) entry which is preliminary data.</text>
</comment>
<dbReference type="GO" id="GO:0008324">
    <property type="term" value="F:monoatomic cation transmembrane transporter activity"/>
    <property type="evidence" value="ECO:0007669"/>
    <property type="project" value="InterPro"/>
</dbReference>
<gene>
    <name evidence="9" type="primary">ntpJ_4</name>
    <name evidence="9" type="ORF">SDC9_71474</name>
</gene>
<dbReference type="InterPro" id="IPR003445">
    <property type="entry name" value="Cat_transpt"/>
</dbReference>
<dbReference type="PANTHER" id="PTHR32024">
    <property type="entry name" value="TRK SYSTEM POTASSIUM UPTAKE PROTEIN TRKG-RELATED"/>
    <property type="match status" value="1"/>
</dbReference>
<dbReference type="PANTHER" id="PTHR32024:SF1">
    <property type="entry name" value="KTR SYSTEM POTASSIUM UPTAKE PROTEIN B"/>
    <property type="match status" value="1"/>
</dbReference>
<evidence type="ECO:0000256" key="8">
    <source>
        <dbReference type="SAM" id="Phobius"/>
    </source>
</evidence>
<feature type="transmembrane region" description="Helical" evidence="8">
    <location>
        <begin position="233"/>
        <end position="252"/>
    </location>
</feature>
<keyword evidence="5 8" id="KW-1133">Transmembrane helix</keyword>
<dbReference type="GO" id="GO:0005886">
    <property type="term" value="C:plasma membrane"/>
    <property type="evidence" value="ECO:0007669"/>
    <property type="project" value="UniProtKB-SubCell"/>
</dbReference>
<evidence type="ECO:0000313" key="9">
    <source>
        <dbReference type="EMBL" id="MPM24985.1"/>
    </source>
</evidence>
<keyword evidence="4 8" id="KW-0812">Transmembrane</keyword>
<sequence length="264" mass="29339">MIELKKIKLSYTEIIVFGTFAIIFMGGILLSLPISSRQGISTPFLDSLFTAASAFCVTGLVVYDTYTHWSMFGQTIILLLIQIGGLGFMTVITLFSLFLRRRIGLKERRLLMESANTLKIGGIVLLVKKIIIRTFIFESIGAFVLSLNFYSRMGFKEGLYNGIFHSVSAFCNAGFDLMGKYGQNSSLTHFYDNPAVNITIMSLIVIGGLGFVVWDDVAFNRLDFKKYQLHSKLVLVATAVLIFGGALLFFFTEKNNSMLGMSNG</sequence>